<reference evidence="1" key="1">
    <citation type="journal article" date="2021" name="Proc. Natl. Acad. Sci. U.S.A.">
        <title>A Catalog of Tens of Thousands of Viruses from Human Metagenomes Reveals Hidden Associations with Chronic Diseases.</title>
        <authorList>
            <person name="Tisza M.J."/>
            <person name="Buck C.B."/>
        </authorList>
    </citation>
    <scope>NUCLEOTIDE SEQUENCE</scope>
    <source>
        <strain evidence="1">CtEIp38</strain>
    </source>
</reference>
<dbReference type="EMBL" id="BK015638">
    <property type="protein sequence ID" value="DAE17268.1"/>
    <property type="molecule type" value="Genomic_DNA"/>
</dbReference>
<protein>
    <submittedName>
        <fullName evidence="1">Uncharacterized protein</fullName>
    </submittedName>
</protein>
<name>A0A8S5QFF7_9CAUD</name>
<organism evidence="1">
    <name type="scientific">Siphoviridae sp. ctEIp38</name>
    <dbReference type="NCBI Taxonomy" id="2825394"/>
    <lineage>
        <taxon>Viruses</taxon>
        <taxon>Duplodnaviria</taxon>
        <taxon>Heunggongvirae</taxon>
        <taxon>Uroviricota</taxon>
        <taxon>Caudoviricetes</taxon>
    </lineage>
</organism>
<sequence length="64" mass="7070">MALNFFGSLPSFFFLRLPSTNSVFRKISAPFSCPIALAPPFGCGVKSEIRPDVNNKKNSQTGYR</sequence>
<proteinExistence type="predicted"/>
<accession>A0A8S5QFF7</accession>
<evidence type="ECO:0000313" key="1">
    <source>
        <dbReference type="EMBL" id="DAE17268.1"/>
    </source>
</evidence>